<reference evidence="5" key="1">
    <citation type="submission" date="2023-05" db="EMBL/GenBank/DDBJ databases">
        <title>Anaerotaeda fermentans gen. nov., sp. nov., a novel anaerobic planctomycete of the new family within the order Sedimentisphaerales isolated from Taman Peninsula, Russia.</title>
        <authorList>
            <person name="Khomyakova M.A."/>
            <person name="Merkel A.Y."/>
            <person name="Slobodkin A.I."/>
        </authorList>
    </citation>
    <scope>NUCLEOTIDE SEQUENCE</scope>
    <source>
        <strain evidence="5">M17dextr</strain>
    </source>
</reference>
<dbReference type="NCBIfam" id="NF033517">
    <property type="entry name" value="transpos_IS66"/>
    <property type="match status" value="1"/>
</dbReference>
<dbReference type="PANTHER" id="PTHR33678">
    <property type="entry name" value="BLL1576 PROTEIN"/>
    <property type="match status" value="1"/>
</dbReference>
<name>A0AAW6U1X1_9BACT</name>
<evidence type="ECO:0000313" key="6">
    <source>
        <dbReference type="Proteomes" id="UP001431776"/>
    </source>
</evidence>
<evidence type="ECO:0000259" key="2">
    <source>
        <dbReference type="Pfam" id="PF03050"/>
    </source>
</evidence>
<dbReference type="Pfam" id="PF03050">
    <property type="entry name" value="DDE_Tnp_IS66"/>
    <property type="match status" value="1"/>
</dbReference>
<protein>
    <submittedName>
        <fullName evidence="5">IS66 family transposase</fullName>
    </submittedName>
</protein>
<comment type="caution">
    <text evidence="5">The sequence shown here is derived from an EMBL/GenBank/DDBJ whole genome shotgun (WGS) entry which is preliminary data.</text>
</comment>
<feature type="domain" description="Transposase IS66 zinc-finger binding" evidence="3">
    <location>
        <begin position="61"/>
        <end position="89"/>
    </location>
</feature>
<feature type="domain" description="Transposase IS66 central" evidence="2">
    <location>
        <begin position="110"/>
        <end position="390"/>
    </location>
</feature>
<evidence type="ECO:0000313" key="5">
    <source>
        <dbReference type="EMBL" id="MDI6451890.1"/>
    </source>
</evidence>
<evidence type="ECO:0000259" key="4">
    <source>
        <dbReference type="Pfam" id="PF13817"/>
    </source>
</evidence>
<dbReference type="EMBL" id="JASCXX010000084">
    <property type="protein sequence ID" value="MDI6451890.1"/>
    <property type="molecule type" value="Genomic_DNA"/>
</dbReference>
<evidence type="ECO:0000259" key="3">
    <source>
        <dbReference type="Pfam" id="PF13005"/>
    </source>
</evidence>
<proteinExistence type="predicted"/>
<dbReference type="InterPro" id="IPR052344">
    <property type="entry name" value="Transposase-related"/>
</dbReference>
<evidence type="ECO:0000256" key="1">
    <source>
        <dbReference type="SAM" id="MobiDB-lite"/>
    </source>
</evidence>
<sequence>KLQQQLDQRPVPEPAATPPASAPKVPSSNRPSRRNGRVPLPAALPRVPEYIDPDPRLIENMRCIGEDITEILEYIPAGFYVRQIIRRKYVPSGGLGSVVMGPLPALPIEKGRPGPGILAYIITSKFCDHLPLYRLEQIFARHGLHIPRTTQWGWVRDSADLLVAIVLAMKRLILASEKIHTDDTYIPIQDKSRTQVREGYLWPHIDMANNVYFDYTTTRSGEGPQQMLGGYQGYIQADAFNGYDSLYGEGKATEVGCWAHARRKFDEALATDPLRANEMLALIAQLYVIEKKARQEHLDAEGTKALRQKFSQPILEDQIKPLLESWGPEVLPKSPIGKAVTYAVNQWEALNRYLEDGILCIDNSVSERVIKLVALGRKNWLFSGSDAGARRAAILYSLIASCKLCGIDPFVYLRDVLERINTHPAHRVDELTPPQWKERFLPRIALPRLPTKAGKQAE</sequence>
<dbReference type="Pfam" id="PF13005">
    <property type="entry name" value="zf-IS66"/>
    <property type="match status" value="1"/>
</dbReference>
<feature type="compositionally biased region" description="Pro residues" evidence="1">
    <location>
        <begin position="11"/>
        <end position="21"/>
    </location>
</feature>
<organism evidence="5 6">
    <name type="scientific">Anaerobaca lacustris</name>
    <dbReference type="NCBI Taxonomy" id="3044600"/>
    <lineage>
        <taxon>Bacteria</taxon>
        <taxon>Pseudomonadati</taxon>
        <taxon>Planctomycetota</taxon>
        <taxon>Phycisphaerae</taxon>
        <taxon>Sedimentisphaerales</taxon>
        <taxon>Anaerobacaceae</taxon>
        <taxon>Anaerobaca</taxon>
    </lineage>
</organism>
<feature type="non-terminal residue" evidence="5">
    <location>
        <position position="1"/>
    </location>
</feature>
<accession>A0AAW6U1X1</accession>
<dbReference type="Pfam" id="PF13817">
    <property type="entry name" value="DDE_Tnp_IS66_C"/>
    <property type="match status" value="1"/>
</dbReference>
<dbReference type="InterPro" id="IPR004291">
    <property type="entry name" value="Transposase_IS66_central"/>
</dbReference>
<feature type="region of interest" description="Disordered" evidence="1">
    <location>
        <begin position="1"/>
        <end position="40"/>
    </location>
</feature>
<dbReference type="AlphaFoldDB" id="A0AAW6U1X1"/>
<dbReference type="InterPro" id="IPR024474">
    <property type="entry name" value="Znf_dom_IS66"/>
</dbReference>
<dbReference type="InterPro" id="IPR039552">
    <property type="entry name" value="IS66_C"/>
</dbReference>
<dbReference type="RefSeq" id="WP_349247295.1">
    <property type="nucleotide sequence ID" value="NZ_JASCXX010000084.1"/>
</dbReference>
<gene>
    <name evidence="5" type="ORF">QJ522_22720</name>
</gene>
<dbReference type="PANTHER" id="PTHR33678:SF1">
    <property type="entry name" value="BLL1576 PROTEIN"/>
    <property type="match status" value="1"/>
</dbReference>
<feature type="domain" description="Transposase IS66 C-terminal" evidence="4">
    <location>
        <begin position="397"/>
        <end position="433"/>
    </location>
</feature>
<dbReference type="Proteomes" id="UP001431776">
    <property type="component" value="Unassembled WGS sequence"/>
</dbReference>
<keyword evidence="6" id="KW-1185">Reference proteome</keyword>